<feature type="region of interest" description="Disordered" evidence="1">
    <location>
        <begin position="1"/>
        <end position="37"/>
    </location>
</feature>
<keyword evidence="3" id="KW-1185">Reference proteome</keyword>
<evidence type="ECO:0000313" key="3">
    <source>
        <dbReference type="Proteomes" id="UP001244341"/>
    </source>
</evidence>
<sequence length="166" mass="17885">MYGIPDNPSPSPEFSPSPRPPGQSPTPPPSPAASRSMLALISDFYTKPSESGPADSYRGKSANLTATLLSDFTVKCSKAPSRIRGNNGTSLAAPEIWCTDNGEKKMPPGKYSLTYSEPPFVGFKQWRCDDFGDGNSAEPVLVDKADWSFTLKGNVRVVCVAEFTMD</sequence>
<name>A0ABY8U4H7_TETOB</name>
<gene>
    <name evidence="2" type="ORF">OEZ85_012742</name>
</gene>
<evidence type="ECO:0000256" key="1">
    <source>
        <dbReference type="SAM" id="MobiDB-lite"/>
    </source>
</evidence>
<protein>
    <submittedName>
        <fullName evidence="2">Uncharacterized protein</fullName>
    </submittedName>
</protein>
<reference evidence="2 3" key="1">
    <citation type="submission" date="2023-05" db="EMBL/GenBank/DDBJ databases">
        <title>A 100% complete, gapless, phased diploid assembly of the Scenedesmus obliquus UTEX 3031 genome.</title>
        <authorList>
            <person name="Biondi T.C."/>
            <person name="Hanschen E.R."/>
            <person name="Kwon T."/>
            <person name="Eng W."/>
            <person name="Kruse C.P.S."/>
            <person name="Koehler S.I."/>
            <person name="Kunde Y."/>
            <person name="Gleasner C.D."/>
            <person name="You Mak K.T."/>
            <person name="Polle J."/>
            <person name="Hovde B.T."/>
            <person name="Starkenburg S.R."/>
        </authorList>
    </citation>
    <scope>NUCLEOTIDE SEQUENCE [LARGE SCALE GENOMIC DNA]</scope>
    <source>
        <strain evidence="2 3">DOE0152z</strain>
    </source>
</reference>
<proteinExistence type="predicted"/>
<organism evidence="2 3">
    <name type="scientific">Tetradesmus obliquus</name>
    <name type="common">Green alga</name>
    <name type="synonym">Acutodesmus obliquus</name>
    <dbReference type="NCBI Taxonomy" id="3088"/>
    <lineage>
        <taxon>Eukaryota</taxon>
        <taxon>Viridiplantae</taxon>
        <taxon>Chlorophyta</taxon>
        <taxon>core chlorophytes</taxon>
        <taxon>Chlorophyceae</taxon>
        <taxon>CS clade</taxon>
        <taxon>Sphaeropleales</taxon>
        <taxon>Scenedesmaceae</taxon>
        <taxon>Tetradesmus</taxon>
    </lineage>
</organism>
<feature type="compositionally biased region" description="Pro residues" evidence="1">
    <location>
        <begin position="7"/>
        <end position="31"/>
    </location>
</feature>
<evidence type="ECO:0000313" key="2">
    <source>
        <dbReference type="EMBL" id="WIA16009.1"/>
    </source>
</evidence>
<accession>A0ABY8U4H7</accession>
<dbReference type="Proteomes" id="UP001244341">
    <property type="component" value="Chromosome 7b"/>
</dbReference>
<dbReference type="EMBL" id="CP126214">
    <property type="protein sequence ID" value="WIA16009.1"/>
    <property type="molecule type" value="Genomic_DNA"/>
</dbReference>